<feature type="compositionally biased region" description="Basic and acidic residues" evidence="1">
    <location>
        <begin position="49"/>
        <end position="70"/>
    </location>
</feature>
<evidence type="ECO:0000313" key="3">
    <source>
        <dbReference type="Proteomes" id="UP000041254"/>
    </source>
</evidence>
<dbReference type="AlphaFoldDB" id="A0A0G4F989"/>
<dbReference type="EMBL" id="CDMY01000387">
    <property type="protein sequence ID" value="CEM08811.1"/>
    <property type="molecule type" value="Genomic_DNA"/>
</dbReference>
<organism evidence="2 3">
    <name type="scientific">Vitrella brassicaformis (strain CCMP3155)</name>
    <dbReference type="NCBI Taxonomy" id="1169540"/>
    <lineage>
        <taxon>Eukaryota</taxon>
        <taxon>Sar</taxon>
        <taxon>Alveolata</taxon>
        <taxon>Colpodellida</taxon>
        <taxon>Vitrellaceae</taxon>
        <taxon>Vitrella</taxon>
    </lineage>
</organism>
<proteinExistence type="predicted"/>
<evidence type="ECO:0000313" key="2">
    <source>
        <dbReference type="EMBL" id="CEM08811.1"/>
    </source>
</evidence>
<accession>A0A0G4F989</accession>
<protein>
    <submittedName>
        <fullName evidence="2">Uncharacterized protein</fullName>
    </submittedName>
</protein>
<dbReference type="VEuPathDB" id="CryptoDB:Vbra_14729"/>
<reference evidence="2 3" key="1">
    <citation type="submission" date="2014-11" db="EMBL/GenBank/DDBJ databases">
        <authorList>
            <person name="Zhu J."/>
            <person name="Qi W."/>
            <person name="Song R."/>
        </authorList>
    </citation>
    <scope>NUCLEOTIDE SEQUENCE [LARGE SCALE GENOMIC DNA]</scope>
</reference>
<feature type="compositionally biased region" description="Basic and acidic residues" evidence="1">
    <location>
        <begin position="25"/>
        <end position="40"/>
    </location>
</feature>
<gene>
    <name evidence="2" type="ORF">Vbra_14729</name>
</gene>
<evidence type="ECO:0000256" key="1">
    <source>
        <dbReference type="SAM" id="MobiDB-lite"/>
    </source>
</evidence>
<dbReference type="Proteomes" id="UP000041254">
    <property type="component" value="Unassembled WGS sequence"/>
</dbReference>
<keyword evidence="3" id="KW-1185">Reference proteome</keyword>
<feature type="region of interest" description="Disordered" evidence="1">
    <location>
        <begin position="24"/>
        <end position="70"/>
    </location>
</feature>
<name>A0A0G4F989_VITBC</name>
<dbReference type="InParanoid" id="A0A0G4F989"/>
<sequence>MDYLGDDWTIITDFQSKYNIPDMCDEMKGAQNDKEAEDKAGSQSPIVRGTHDHSQSTRRTDVDIERRQGE</sequence>